<keyword evidence="2" id="KW-1185">Reference proteome</keyword>
<evidence type="ECO:0000313" key="1">
    <source>
        <dbReference type="EMBL" id="GAA2089681.1"/>
    </source>
</evidence>
<organism evidence="1 2">
    <name type="scientific">Brevibacterium salitolerans</name>
    <dbReference type="NCBI Taxonomy" id="1403566"/>
    <lineage>
        <taxon>Bacteria</taxon>
        <taxon>Bacillati</taxon>
        <taxon>Actinomycetota</taxon>
        <taxon>Actinomycetes</taxon>
        <taxon>Micrococcales</taxon>
        <taxon>Brevibacteriaceae</taxon>
        <taxon>Brevibacterium</taxon>
    </lineage>
</organism>
<name>A0ABP5I1T8_9MICO</name>
<accession>A0ABP5I1T8</accession>
<dbReference type="PROSITE" id="PS51257">
    <property type="entry name" value="PROKAR_LIPOPROTEIN"/>
    <property type="match status" value="1"/>
</dbReference>
<gene>
    <name evidence="1" type="ORF">GCM10009823_05630</name>
</gene>
<evidence type="ECO:0000313" key="2">
    <source>
        <dbReference type="Proteomes" id="UP001500984"/>
    </source>
</evidence>
<protein>
    <submittedName>
        <fullName evidence="1">Uncharacterized protein</fullName>
    </submittedName>
</protein>
<sequence>MRSSGAPEEPVLRIQRTRPVLSLGLLAGACALLTAGLGLVSADVVVELREDAGFDLQAAAGAASGWSPRADDWQQGNPVPITLSAADDANPWTSGSENVYTLAVRSSPPDIGARLCAELAPRAAGGSARTDWAGSRVRLTDAHGPLITIGPHTESASRGCSSRALEPGEVRRLRLRVDLPDGAETTAAPTGVLVTLEGESR</sequence>
<dbReference type="Proteomes" id="UP001500984">
    <property type="component" value="Unassembled WGS sequence"/>
</dbReference>
<comment type="caution">
    <text evidence="1">The sequence shown here is derived from an EMBL/GenBank/DDBJ whole genome shotgun (WGS) entry which is preliminary data.</text>
</comment>
<reference evidence="2" key="1">
    <citation type="journal article" date="2019" name="Int. J. Syst. Evol. Microbiol.">
        <title>The Global Catalogue of Microorganisms (GCM) 10K type strain sequencing project: providing services to taxonomists for standard genome sequencing and annotation.</title>
        <authorList>
            <consortium name="The Broad Institute Genomics Platform"/>
            <consortium name="The Broad Institute Genome Sequencing Center for Infectious Disease"/>
            <person name="Wu L."/>
            <person name="Ma J."/>
        </authorList>
    </citation>
    <scope>NUCLEOTIDE SEQUENCE [LARGE SCALE GENOMIC DNA]</scope>
    <source>
        <strain evidence="2">JCM 15900</strain>
    </source>
</reference>
<proteinExistence type="predicted"/>
<dbReference type="EMBL" id="BAAAPZ010000002">
    <property type="protein sequence ID" value="GAA2089681.1"/>
    <property type="molecule type" value="Genomic_DNA"/>
</dbReference>